<dbReference type="SUPFAM" id="SSF161098">
    <property type="entry name" value="MetI-like"/>
    <property type="match status" value="1"/>
</dbReference>
<reference evidence="9 10" key="1">
    <citation type="submission" date="2022-04" db="EMBL/GenBank/DDBJ databases">
        <title>Genome draft of Actinomadura sp. ATCC 31491.</title>
        <authorList>
            <person name="Shi X."/>
            <person name="Du Y."/>
        </authorList>
    </citation>
    <scope>NUCLEOTIDE SEQUENCE [LARGE SCALE GENOMIC DNA]</scope>
    <source>
        <strain evidence="9 10">ATCC 31491</strain>
    </source>
</reference>
<dbReference type="CDD" id="cd06261">
    <property type="entry name" value="TM_PBP2"/>
    <property type="match status" value="1"/>
</dbReference>
<evidence type="ECO:0000313" key="9">
    <source>
        <dbReference type="EMBL" id="MCK2220453.1"/>
    </source>
</evidence>
<evidence type="ECO:0000256" key="3">
    <source>
        <dbReference type="ARBA" id="ARBA00022475"/>
    </source>
</evidence>
<evidence type="ECO:0000313" key="10">
    <source>
        <dbReference type="Proteomes" id="UP001317259"/>
    </source>
</evidence>
<dbReference type="Pfam" id="PF00528">
    <property type="entry name" value="BPD_transp_1"/>
    <property type="match status" value="1"/>
</dbReference>
<gene>
    <name evidence="9" type="ORF">MF672_042610</name>
</gene>
<protein>
    <submittedName>
        <fullName evidence="9">Carbohydrate ABC transporter permease</fullName>
    </submittedName>
</protein>
<dbReference type="EMBL" id="JAKRKC020000002">
    <property type="protein sequence ID" value="MCK2220453.1"/>
    <property type="molecule type" value="Genomic_DNA"/>
</dbReference>
<keyword evidence="5 7" id="KW-1133">Transmembrane helix</keyword>
<keyword evidence="6 7" id="KW-0472">Membrane</keyword>
<feature type="transmembrane region" description="Helical" evidence="7">
    <location>
        <begin position="103"/>
        <end position="124"/>
    </location>
</feature>
<keyword evidence="10" id="KW-1185">Reference proteome</keyword>
<dbReference type="PROSITE" id="PS50928">
    <property type="entry name" value="ABC_TM1"/>
    <property type="match status" value="1"/>
</dbReference>
<evidence type="ECO:0000256" key="5">
    <source>
        <dbReference type="ARBA" id="ARBA00022989"/>
    </source>
</evidence>
<dbReference type="PANTHER" id="PTHR43744:SF3">
    <property type="entry name" value="LACTOSE TRANSPORT SYSTEM PERMEASE PROTEIN LACG"/>
    <property type="match status" value="1"/>
</dbReference>
<dbReference type="Gene3D" id="1.10.3720.10">
    <property type="entry name" value="MetI-like"/>
    <property type="match status" value="1"/>
</dbReference>
<comment type="subcellular location">
    <subcellularLocation>
        <location evidence="1 7">Cell membrane</location>
        <topology evidence="1 7">Multi-pass membrane protein</topology>
    </subcellularLocation>
</comment>
<name>A0ABT0G8J0_9ACTN</name>
<feature type="transmembrane region" description="Helical" evidence="7">
    <location>
        <begin position="9"/>
        <end position="30"/>
    </location>
</feature>
<evidence type="ECO:0000259" key="8">
    <source>
        <dbReference type="PROSITE" id="PS50928"/>
    </source>
</evidence>
<dbReference type="Proteomes" id="UP001317259">
    <property type="component" value="Unassembled WGS sequence"/>
</dbReference>
<evidence type="ECO:0000256" key="1">
    <source>
        <dbReference type="ARBA" id="ARBA00004651"/>
    </source>
</evidence>
<dbReference type="InterPro" id="IPR000515">
    <property type="entry name" value="MetI-like"/>
</dbReference>
<evidence type="ECO:0000256" key="7">
    <source>
        <dbReference type="RuleBase" id="RU363032"/>
    </source>
</evidence>
<feature type="domain" description="ABC transmembrane type-1" evidence="8">
    <location>
        <begin position="68"/>
        <end position="259"/>
    </location>
</feature>
<keyword evidence="3" id="KW-1003">Cell membrane</keyword>
<feature type="transmembrane region" description="Helical" evidence="7">
    <location>
        <begin position="238"/>
        <end position="258"/>
    </location>
</feature>
<evidence type="ECO:0000256" key="2">
    <source>
        <dbReference type="ARBA" id="ARBA00022448"/>
    </source>
</evidence>
<feature type="transmembrane region" description="Helical" evidence="7">
    <location>
        <begin position="136"/>
        <end position="159"/>
    </location>
</feature>
<evidence type="ECO:0000256" key="4">
    <source>
        <dbReference type="ARBA" id="ARBA00022692"/>
    </source>
</evidence>
<evidence type="ECO:0000256" key="6">
    <source>
        <dbReference type="ARBA" id="ARBA00023136"/>
    </source>
</evidence>
<dbReference type="InterPro" id="IPR035906">
    <property type="entry name" value="MetI-like_sf"/>
</dbReference>
<sequence length="273" mass="29430">MKRYTARTALLETVMIAAGAVFAFPLYVLVNLSVRRPGDPASPVAPTTSPTLANYADAWQAAGLGAALANSAIVTLAGLVVIVIVSAMAAYPLARLTSRWSRWTFLLFALGLLLPAQLALIPLYQSMRDLGLLGSVWSLVLFYCGLQVPFSVFLYAGFLRAVPAEYEEAAAIDGCTPVRVFFSVVLPLLRPVTGTVAILNAIFIWNDFLTPLLYLSGSAQQTVPVAVFQFVGQYVADWHLVFAGLVISVVPILLIYFLMQKRIIKGFAGGLKG</sequence>
<dbReference type="PANTHER" id="PTHR43744">
    <property type="entry name" value="ABC TRANSPORTER PERMEASE PROTEIN MG189-RELATED-RELATED"/>
    <property type="match status" value="1"/>
</dbReference>
<dbReference type="RefSeq" id="WP_242381301.1">
    <property type="nucleotide sequence ID" value="NZ_JAKRKC020000002.1"/>
</dbReference>
<keyword evidence="2 7" id="KW-0813">Transport</keyword>
<keyword evidence="4 7" id="KW-0812">Transmembrane</keyword>
<proteinExistence type="inferred from homology"/>
<accession>A0ABT0G8J0</accession>
<feature type="transmembrane region" description="Helical" evidence="7">
    <location>
        <begin position="180"/>
        <end position="205"/>
    </location>
</feature>
<comment type="similarity">
    <text evidence="7">Belongs to the binding-protein-dependent transport system permease family.</text>
</comment>
<feature type="transmembrane region" description="Helical" evidence="7">
    <location>
        <begin position="67"/>
        <end position="91"/>
    </location>
</feature>
<organism evidence="9 10">
    <name type="scientific">Actinomadura luzonensis</name>
    <dbReference type="NCBI Taxonomy" id="2805427"/>
    <lineage>
        <taxon>Bacteria</taxon>
        <taxon>Bacillati</taxon>
        <taxon>Actinomycetota</taxon>
        <taxon>Actinomycetes</taxon>
        <taxon>Streptosporangiales</taxon>
        <taxon>Thermomonosporaceae</taxon>
        <taxon>Actinomadura</taxon>
    </lineage>
</organism>
<comment type="caution">
    <text evidence="9">The sequence shown here is derived from an EMBL/GenBank/DDBJ whole genome shotgun (WGS) entry which is preliminary data.</text>
</comment>